<keyword evidence="8 15" id="KW-1133">Transmembrane helix</keyword>
<feature type="signal peptide" evidence="16">
    <location>
        <begin position="1"/>
        <end position="17"/>
    </location>
</feature>
<dbReference type="GO" id="GO:0005765">
    <property type="term" value="C:lysosomal membrane"/>
    <property type="evidence" value="ECO:0007669"/>
    <property type="project" value="UniProtKB-SubCell"/>
</dbReference>
<keyword evidence="9 15" id="KW-0472">Membrane</keyword>
<dbReference type="Gene3D" id="1.20.1280.290">
    <property type="match status" value="2"/>
</dbReference>
<evidence type="ECO:0000256" key="14">
    <source>
        <dbReference type="ARBA" id="ARBA00074957"/>
    </source>
</evidence>
<evidence type="ECO:0000256" key="5">
    <source>
        <dbReference type="ARBA" id="ARBA00022692"/>
    </source>
</evidence>
<keyword evidence="6" id="KW-0677">Repeat</keyword>
<feature type="chain" id="PRO_5043991160" description="Cystinosin homolog" evidence="16">
    <location>
        <begin position="18"/>
        <end position="357"/>
    </location>
</feature>
<evidence type="ECO:0000256" key="8">
    <source>
        <dbReference type="ARBA" id="ARBA00022989"/>
    </source>
</evidence>
<evidence type="ECO:0000256" key="12">
    <source>
        <dbReference type="ARBA" id="ARBA00048473"/>
    </source>
</evidence>
<keyword evidence="4" id="KW-0813">Transport</keyword>
<comment type="function">
    <text evidence="13">Cystine/H(+) symporter that mediates export of cystine, the oxidized dimer of cysteine, from lysosomes. May play a role in the degradation of engulfed apoptotic cells.</text>
</comment>
<keyword evidence="10" id="KW-0325">Glycoprotein</keyword>
<evidence type="ECO:0000256" key="1">
    <source>
        <dbReference type="ARBA" id="ARBA00004155"/>
    </source>
</evidence>
<dbReference type="NCBIfam" id="TIGR00951">
    <property type="entry name" value="2A43"/>
    <property type="match status" value="1"/>
</dbReference>
<dbReference type="FunFam" id="1.20.1280.290:FF:000016">
    <property type="entry name" value="Cystinosin homolog"/>
    <property type="match status" value="1"/>
</dbReference>
<dbReference type="GO" id="GO:0045335">
    <property type="term" value="C:phagocytic vesicle"/>
    <property type="evidence" value="ECO:0007669"/>
    <property type="project" value="UniProtKB-SubCell"/>
</dbReference>
<evidence type="ECO:0000256" key="4">
    <source>
        <dbReference type="ARBA" id="ARBA00022448"/>
    </source>
</evidence>
<comment type="catalytic activity">
    <reaction evidence="12">
        <text>L-cystine(out) + H(+)(out) = L-cystine(in) + H(+)(in)</text>
        <dbReference type="Rhea" id="RHEA:66172"/>
        <dbReference type="ChEBI" id="CHEBI:15378"/>
        <dbReference type="ChEBI" id="CHEBI:35491"/>
    </reaction>
    <physiologicalReaction direction="left-to-right" evidence="12">
        <dbReference type="Rhea" id="RHEA:66173"/>
    </physiologicalReaction>
</comment>
<dbReference type="InterPro" id="IPR005282">
    <property type="entry name" value="LC_transporter"/>
</dbReference>
<accession>A0AAW2HP52</accession>
<feature type="transmembrane region" description="Helical" evidence="15">
    <location>
        <begin position="287"/>
        <end position="311"/>
    </location>
</feature>
<feature type="transmembrane region" description="Helical" evidence="15">
    <location>
        <begin position="114"/>
        <end position="135"/>
    </location>
</feature>
<evidence type="ECO:0000256" key="16">
    <source>
        <dbReference type="SAM" id="SignalP"/>
    </source>
</evidence>
<dbReference type="SMART" id="SM00679">
    <property type="entry name" value="CTNS"/>
    <property type="match status" value="2"/>
</dbReference>
<dbReference type="PANTHER" id="PTHR13131:SF5">
    <property type="entry name" value="CYSTINOSIN"/>
    <property type="match status" value="1"/>
</dbReference>
<comment type="similarity">
    <text evidence="3">Belongs to the cystinosin family.</text>
</comment>
<name>A0AAW2HP52_9NEOP</name>
<dbReference type="Pfam" id="PF04193">
    <property type="entry name" value="PQ-loop"/>
    <property type="match status" value="2"/>
</dbReference>
<dbReference type="GO" id="GO:0015293">
    <property type="term" value="F:symporter activity"/>
    <property type="evidence" value="ECO:0007669"/>
    <property type="project" value="UniProtKB-KW"/>
</dbReference>
<keyword evidence="11" id="KW-0458">Lysosome</keyword>
<feature type="transmembrane region" description="Helical" evidence="15">
    <location>
        <begin position="198"/>
        <end position="218"/>
    </location>
</feature>
<evidence type="ECO:0000256" key="7">
    <source>
        <dbReference type="ARBA" id="ARBA00022847"/>
    </source>
</evidence>
<evidence type="ECO:0000256" key="11">
    <source>
        <dbReference type="ARBA" id="ARBA00023228"/>
    </source>
</evidence>
<gene>
    <name evidence="17" type="ORF">PYX00_008756</name>
</gene>
<evidence type="ECO:0000313" key="17">
    <source>
        <dbReference type="EMBL" id="KAL0271760.1"/>
    </source>
</evidence>
<evidence type="ECO:0000256" key="3">
    <source>
        <dbReference type="ARBA" id="ARBA00006855"/>
    </source>
</evidence>
<keyword evidence="16" id="KW-0732">Signal</keyword>
<keyword evidence="5 15" id="KW-0812">Transmembrane</keyword>
<evidence type="ECO:0000256" key="2">
    <source>
        <dbReference type="ARBA" id="ARBA00004262"/>
    </source>
</evidence>
<evidence type="ECO:0000256" key="6">
    <source>
        <dbReference type="ARBA" id="ARBA00022737"/>
    </source>
</evidence>
<protein>
    <recommendedName>
        <fullName evidence="14">Cystinosin homolog</fullName>
    </recommendedName>
</protein>
<proteinExistence type="inferred from homology"/>
<feature type="transmembrane region" description="Helical" evidence="15">
    <location>
        <begin position="147"/>
        <end position="168"/>
    </location>
</feature>
<comment type="caution">
    <text evidence="17">The sequence shown here is derived from an EMBL/GenBank/DDBJ whole genome shotgun (WGS) entry which is preliminary data.</text>
</comment>
<reference evidence="17" key="1">
    <citation type="journal article" date="2024" name="Gigascience">
        <title>Chromosome-level genome of the poultry shaft louse Menopon gallinae provides insight into the host-switching and adaptive evolution of parasitic lice.</title>
        <authorList>
            <person name="Xu Y."/>
            <person name="Ma L."/>
            <person name="Liu S."/>
            <person name="Liang Y."/>
            <person name="Liu Q."/>
            <person name="He Z."/>
            <person name="Tian L."/>
            <person name="Duan Y."/>
            <person name="Cai W."/>
            <person name="Li H."/>
            <person name="Song F."/>
        </authorList>
    </citation>
    <scope>NUCLEOTIDE SEQUENCE</scope>
    <source>
        <strain evidence="17">Cailab_2023a</strain>
    </source>
</reference>
<organism evidence="17">
    <name type="scientific">Menopon gallinae</name>
    <name type="common">poultry shaft louse</name>
    <dbReference type="NCBI Taxonomy" id="328185"/>
    <lineage>
        <taxon>Eukaryota</taxon>
        <taxon>Metazoa</taxon>
        <taxon>Ecdysozoa</taxon>
        <taxon>Arthropoda</taxon>
        <taxon>Hexapoda</taxon>
        <taxon>Insecta</taxon>
        <taxon>Pterygota</taxon>
        <taxon>Neoptera</taxon>
        <taxon>Paraneoptera</taxon>
        <taxon>Psocodea</taxon>
        <taxon>Troctomorpha</taxon>
        <taxon>Phthiraptera</taxon>
        <taxon>Amblycera</taxon>
        <taxon>Menoponidae</taxon>
        <taxon>Menopon</taxon>
    </lineage>
</organism>
<keyword evidence="7" id="KW-0769">Symport</keyword>
<evidence type="ECO:0000256" key="9">
    <source>
        <dbReference type="ARBA" id="ARBA00023136"/>
    </source>
</evidence>
<dbReference type="FunFam" id="1.20.1280.290:FF:000023">
    <property type="entry name" value="Cystinosin homolog"/>
    <property type="match status" value="1"/>
</dbReference>
<comment type="subcellular location">
    <subcellularLocation>
        <location evidence="2">Cytoplasmic vesicle</location>
        <location evidence="2">Phagosome</location>
    </subcellularLocation>
    <subcellularLocation>
        <location evidence="1">Lysosome membrane</location>
        <topology evidence="1">Multi-pass membrane protein</topology>
    </subcellularLocation>
</comment>
<dbReference type="InterPro" id="IPR006603">
    <property type="entry name" value="PQ-loop_rpt"/>
</dbReference>
<feature type="transmembrane region" description="Helical" evidence="15">
    <location>
        <begin position="255"/>
        <end position="275"/>
    </location>
</feature>
<dbReference type="AlphaFoldDB" id="A0AAW2HP52"/>
<sequence>MWLTGFSLLLVLHAATSDLTFSPDSFKLCINETAILDIHIKEKVKADVTIFPDHEDHIVLSEQKFHFDGADLTQKVQVTGKNPGKVIVKANISGSFPESFKTKVAHVIVQKKDFWNIVSDVVGWLYFVAWSISFYPQMYENWKRRSVIGLNFDFLSLNLVGFVLYSLFNIGLYSSETIQAQYEKRYPGGVIPVQLNDIFFSVHAALAVILTGIQCFLYERGDQTVSRFARCLFVGYALFLGISLILAATDTAINWLDFLLFCSYVKLSITLIKYVPQAYMNYKRKSTVGWSIGNIFLDTTGGLLSMIQMIINAHNFDDWASIFGDPTKFGLGLFSVLFDIFFIVQHYVLYRNREPLA</sequence>
<evidence type="ECO:0000256" key="15">
    <source>
        <dbReference type="SAM" id="Phobius"/>
    </source>
</evidence>
<evidence type="ECO:0000256" key="10">
    <source>
        <dbReference type="ARBA" id="ARBA00023180"/>
    </source>
</evidence>
<dbReference type="EMBL" id="JARGDH010000004">
    <property type="protein sequence ID" value="KAL0271760.1"/>
    <property type="molecule type" value="Genomic_DNA"/>
</dbReference>
<evidence type="ECO:0000256" key="13">
    <source>
        <dbReference type="ARBA" id="ARBA00055495"/>
    </source>
</evidence>
<feature type="transmembrane region" description="Helical" evidence="15">
    <location>
        <begin position="331"/>
        <end position="350"/>
    </location>
</feature>
<dbReference type="GO" id="GO:0015184">
    <property type="term" value="F:L-cystine transmembrane transporter activity"/>
    <property type="evidence" value="ECO:0007669"/>
    <property type="project" value="TreeGrafter"/>
</dbReference>
<dbReference type="PANTHER" id="PTHR13131">
    <property type="entry name" value="CYSTINOSIN"/>
    <property type="match status" value="1"/>
</dbReference>
<feature type="transmembrane region" description="Helical" evidence="15">
    <location>
        <begin position="230"/>
        <end position="249"/>
    </location>
</feature>